<dbReference type="EMBL" id="QUSL01000002">
    <property type="protein sequence ID" value="RGD86959.1"/>
    <property type="molecule type" value="Genomic_DNA"/>
</dbReference>
<dbReference type="Gene3D" id="3.40.190.10">
    <property type="entry name" value="Periplasmic binding protein-like II"/>
    <property type="match status" value="2"/>
</dbReference>
<dbReference type="AlphaFoldDB" id="A0A3E3EGS1"/>
<feature type="chain" id="PRO_5017756006" description="ABC transporter substrate-binding protein" evidence="1">
    <location>
        <begin position="24"/>
        <end position="297"/>
    </location>
</feature>
<keyword evidence="1" id="KW-0732">Signal</keyword>
<dbReference type="Proteomes" id="UP000261032">
    <property type="component" value="Unassembled WGS sequence"/>
</dbReference>
<reference evidence="2 3" key="1">
    <citation type="submission" date="2018-08" db="EMBL/GenBank/DDBJ databases">
        <title>A genome reference for cultivated species of the human gut microbiota.</title>
        <authorList>
            <person name="Zou Y."/>
            <person name="Xue W."/>
            <person name="Luo G."/>
        </authorList>
    </citation>
    <scope>NUCLEOTIDE SEQUENCE [LARGE SCALE GENOMIC DNA]</scope>
    <source>
        <strain evidence="2 3">OM06-4</strain>
    </source>
</reference>
<accession>A0A3E3EGS1</accession>
<evidence type="ECO:0000313" key="2">
    <source>
        <dbReference type="EMBL" id="RGD86959.1"/>
    </source>
</evidence>
<dbReference type="PROSITE" id="PS51257">
    <property type="entry name" value="PROKAR_LIPOPROTEIN"/>
    <property type="match status" value="1"/>
</dbReference>
<feature type="signal peptide" evidence="1">
    <location>
        <begin position="1"/>
        <end position="23"/>
    </location>
</feature>
<name>A0A3E3EGS1_9FIRM</name>
<sequence>MKKIIKYLLCLMMIFTMIGCSNTETKDKSNTVKILCPAGAPSLAFVSEYENISKKGKIDFVDGSDQLVAELSKNSSDYDIIVAPINLGAKLIASEQTDYRIQGVITWGNLYYIGTSNEALNQTGELGLFGEGAVPQKIVDTVKINTSLTPKYYQSATLVQQQLLSGNIQVGMLAEPLASATIAKAKQAGIELSIIADLQKEYGKDGYPQAAIFVKENNNYDELFEAIDQFTNNDYNGLKDYLEKIGIETLSLPSVEITVKSINRQNVHYKKASECSEQIKDFLKLFNIDYNKNMLSS</sequence>
<organism evidence="2 3">
    <name type="scientific">Thomasclavelia ramosa</name>
    <dbReference type="NCBI Taxonomy" id="1547"/>
    <lineage>
        <taxon>Bacteria</taxon>
        <taxon>Bacillati</taxon>
        <taxon>Bacillota</taxon>
        <taxon>Erysipelotrichia</taxon>
        <taxon>Erysipelotrichales</taxon>
        <taxon>Coprobacillaceae</taxon>
        <taxon>Thomasclavelia</taxon>
    </lineage>
</organism>
<evidence type="ECO:0000313" key="3">
    <source>
        <dbReference type="Proteomes" id="UP000261032"/>
    </source>
</evidence>
<dbReference type="RefSeq" id="WP_117580330.1">
    <property type="nucleotide sequence ID" value="NZ_JAJCLU010000001.1"/>
</dbReference>
<proteinExistence type="predicted"/>
<evidence type="ECO:0000256" key="1">
    <source>
        <dbReference type="SAM" id="SignalP"/>
    </source>
</evidence>
<evidence type="ECO:0008006" key="4">
    <source>
        <dbReference type="Google" id="ProtNLM"/>
    </source>
</evidence>
<comment type="caution">
    <text evidence="2">The sequence shown here is derived from an EMBL/GenBank/DDBJ whole genome shotgun (WGS) entry which is preliminary data.</text>
</comment>
<protein>
    <recommendedName>
        <fullName evidence="4">ABC transporter substrate-binding protein</fullName>
    </recommendedName>
</protein>
<gene>
    <name evidence="2" type="ORF">DXB93_01990</name>
</gene>